<comment type="similarity">
    <text evidence="1">Belongs to the UDP-glycosyltransferase family.</text>
</comment>
<feature type="transmembrane region" description="Helical" evidence="3">
    <location>
        <begin position="7"/>
        <end position="33"/>
    </location>
</feature>
<evidence type="ECO:0000256" key="1">
    <source>
        <dbReference type="ARBA" id="ARBA00009995"/>
    </source>
</evidence>
<dbReference type="CDD" id="cd03784">
    <property type="entry name" value="GT1_Gtf-like"/>
    <property type="match status" value="1"/>
</dbReference>
<dbReference type="KEGG" id="nta:107807603"/>
<dbReference type="SUPFAM" id="SSF53756">
    <property type="entry name" value="UDP-Glycosyltransferase/glycogen phosphorylase"/>
    <property type="match status" value="1"/>
</dbReference>
<dbReference type="GO" id="GO:0035251">
    <property type="term" value="F:UDP-glucosyltransferase activity"/>
    <property type="evidence" value="ECO:0000318"/>
    <property type="project" value="GO_Central"/>
</dbReference>
<dbReference type="RefSeq" id="XP_016487509.1">
    <property type="nucleotide sequence ID" value="XM_016632023.1"/>
</dbReference>
<dbReference type="OrthoDB" id="5835829at2759"/>
<dbReference type="Gene3D" id="3.40.50.2000">
    <property type="entry name" value="Glycogen Phosphorylase B"/>
    <property type="match status" value="1"/>
</dbReference>
<accession>A0A1S4BF40</accession>
<organism evidence="4">
    <name type="scientific">Nicotiana tabacum</name>
    <name type="common">Common tobacco</name>
    <dbReference type="NCBI Taxonomy" id="4097"/>
    <lineage>
        <taxon>Eukaryota</taxon>
        <taxon>Viridiplantae</taxon>
        <taxon>Streptophyta</taxon>
        <taxon>Embryophyta</taxon>
        <taxon>Tracheophyta</taxon>
        <taxon>Spermatophyta</taxon>
        <taxon>Magnoliopsida</taxon>
        <taxon>eudicotyledons</taxon>
        <taxon>Gunneridae</taxon>
        <taxon>Pentapetalae</taxon>
        <taxon>asterids</taxon>
        <taxon>lamiids</taxon>
        <taxon>Solanales</taxon>
        <taxon>Solanaceae</taxon>
        <taxon>Nicotianoideae</taxon>
        <taxon>Nicotianeae</taxon>
        <taxon>Nicotiana</taxon>
    </lineage>
</organism>
<evidence type="ECO:0000256" key="2">
    <source>
        <dbReference type="ARBA" id="ARBA00022679"/>
    </source>
</evidence>
<dbReference type="InterPro" id="IPR002213">
    <property type="entry name" value="UDP_glucos_trans"/>
</dbReference>
<dbReference type="SMR" id="A0A1S4BF40"/>
<keyword evidence="3" id="KW-1133">Transmembrane helix</keyword>
<feature type="transmembrane region" description="Helical" evidence="3">
    <location>
        <begin position="45"/>
        <end position="63"/>
    </location>
</feature>
<evidence type="ECO:0000313" key="4">
    <source>
        <dbReference type="RefSeq" id="XP_016487509.1"/>
    </source>
</evidence>
<protein>
    <submittedName>
        <fullName evidence="4">Beta-D-glucosyl crocetin beta-1,6-glucosyltransferase-like</fullName>
    </submittedName>
</protein>
<keyword evidence="2" id="KW-0808">Transferase</keyword>
<dbReference type="AlphaFoldDB" id="A0A1S4BF40"/>
<reference evidence="4" key="1">
    <citation type="submission" date="2025-08" db="UniProtKB">
        <authorList>
            <consortium name="RefSeq"/>
        </authorList>
    </citation>
    <scope>IDENTIFICATION</scope>
</reference>
<proteinExistence type="inferred from homology"/>
<dbReference type="FunFam" id="3.40.50.2000:FF:000037">
    <property type="entry name" value="Glycosyltransferase"/>
    <property type="match status" value="1"/>
</dbReference>
<gene>
    <name evidence="4" type="primary">LOC107807603</name>
</gene>
<sequence length="210" mass="23579">MDMKLKLWSWAGGFSAETGLFVFLEMAAAVWVVGGVRDPTMGVDWRLLVVFMVSRVFVVVSVVNKEEIEEIARGLELSNVNFIWVVNFSFDEKISGSDKILPEGYIERVKERGMIVAKWAPQAKILRHSNIGGFLNHCGSNSILESLYFGVPLIAMPVLVDQFIAARYMVELGVGLEVKREENGKVKAEEIAKAIKNLMVEKKGEELRDR</sequence>
<name>A0A1S4BF40_TOBAC</name>
<keyword evidence="3" id="KW-0812">Transmembrane</keyword>
<dbReference type="PaxDb" id="4097-A0A1S4BF40"/>
<dbReference type="PANTHER" id="PTHR48045:SF31">
    <property type="entry name" value="UDP-GLYCOSYLTRANSFERASE 76B1-LIKE"/>
    <property type="match status" value="1"/>
</dbReference>
<evidence type="ECO:0000256" key="3">
    <source>
        <dbReference type="SAM" id="Phobius"/>
    </source>
</evidence>
<keyword evidence="3" id="KW-0472">Membrane</keyword>
<dbReference type="Pfam" id="PF00201">
    <property type="entry name" value="UDPGT"/>
    <property type="match status" value="1"/>
</dbReference>
<dbReference type="PANTHER" id="PTHR48045">
    <property type="entry name" value="UDP-GLYCOSYLTRANSFERASE 72B1"/>
    <property type="match status" value="1"/>
</dbReference>